<evidence type="ECO:0000256" key="2">
    <source>
        <dbReference type="ARBA" id="ARBA00012417"/>
    </source>
</evidence>
<dbReference type="CDD" id="cd12113">
    <property type="entry name" value="PHP_PolIIIA_DnaE3"/>
    <property type="match status" value="1"/>
</dbReference>
<feature type="compositionally biased region" description="Polar residues" evidence="9">
    <location>
        <begin position="851"/>
        <end position="860"/>
    </location>
</feature>
<dbReference type="SUPFAM" id="SSF89550">
    <property type="entry name" value="PHP domain-like"/>
    <property type="match status" value="1"/>
</dbReference>
<accession>A0A5B8KIH9</accession>
<evidence type="ECO:0000313" key="11">
    <source>
        <dbReference type="EMBL" id="QDY92638.1"/>
    </source>
</evidence>
<sequence length="1219" mass="135274">MTQSSKTPARFVHLHLHTEYSLLDGACRVKDLVQACKQMDMPAVAITDHGNLFGAIEFYSAAKAVGVKPIIGCEMYVAPGDRRDRDARGPREAGYHLLLLAQDLTGYQNLIKLSSIGFTEGFYYKPRIDKEVLRAHAKGLICLTACLAGEIPRALSRGDTAAAKAAAEQYLEMFGPERLFIELQNHGLPPQQQLNRELAGLAERLGVGTVASNDVHYLTHDDVEAHDVLCCISTRSRLNDEHRFRFESDQFYLKSAREMAAALPEYPEALSNTLRVAQMCELEFDFSKRFAPKFEPPESKTADDYLRELVDAGARWRYGQMTDELRERIDYELEVIKDKGFSSYFLIVWDLVRQAHQKNIPAVARGSGCSTVVGYCLGISAVDPLHYGLYFERFMDPERDEMPDIDIDICQDGRQEVINYVREKYGHVAQIITFGRLKARAAIRDICRALDVPLVEADRVAKLVPEELKMTIDKALKREPELKSLYEEDPTIRKVLDIGRRLEGLARHASVHAAGVVIADVPLDTLIPLYKPADSKDIITQFEGPTVEKVGLLKMDFLGLRTLSQIQRACELVQKHHGVSLDLEKLDLTDPQVYELLSRGETRGVFQFESGGMRDVLMKMKPNRIEDLIAANALFRPGPVEYIDEYVARKHGRKSWDTPHAAMTEVLSETHGIMVYQEQVSRLVNRVGGVPLRRAFRLAKAISKKKQAMIQAEREPFLEGAVANGVPRLTAEKVFEDILKFGGYAFNKAHSTGYAVVAFKTAYLKTYYPVEFMAAVLTYESGNTDKIAEYIGECRRIRQADGSIGIMIKPPDVNESDQAFTVVYSEPRSHEATEGSRDQGTEGPRDVRSHVPTSPRSHVPTSPRPHVPTSPRSHVPTTRRGHIRFGLAAISGVGHKAVDAILRAREAGGQFRDIYDFCERVDHVCVNKSVIEALIKAGAFDSTGAMRRALMDVLDKAVELGQSMQRDEKAGQLNMFGDFGQAAACGPPPIGTQEWPDSEMLAYEKATLGFYITKHPLTQYEDLVRRFGTTDTAGLARLPDGHQVVVGGLVSRVRSATIKSGRSAGRRMLVATIEDFAGSSEATVYPEQVGSVQAALRPDAVVFVEGGVNRRREEPSIRVARVIPIGQALREFSRDVVIRLQSGERSLEALAEIKRLCDRHPGNCPLCFEVSLPDDCVATVKGRGSASVDPCDDFLAGVRKLAGVEGIVCCGSRGAVLRD</sequence>
<dbReference type="Pfam" id="PF01336">
    <property type="entry name" value="tRNA_anti-codon"/>
    <property type="match status" value="1"/>
</dbReference>
<comment type="catalytic activity">
    <reaction evidence="8">
        <text>DNA(n) + a 2'-deoxyribonucleoside 5'-triphosphate = DNA(n+1) + diphosphate</text>
        <dbReference type="Rhea" id="RHEA:22508"/>
        <dbReference type="Rhea" id="RHEA-COMP:17339"/>
        <dbReference type="Rhea" id="RHEA-COMP:17340"/>
        <dbReference type="ChEBI" id="CHEBI:33019"/>
        <dbReference type="ChEBI" id="CHEBI:61560"/>
        <dbReference type="ChEBI" id="CHEBI:173112"/>
        <dbReference type="EC" id="2.7.7.7"/>
    </reaction>
</comment>
<dbReference type="Pfam" id="PF14579">
    <property type="entry name" value="HHH_6"/>
    <property type="match status" value="1"/>
</dbReference>
<dbReference type="EC" id="2.7.7.7" evidence="2"/>
<evidence type="ECO:0000256" key="3">
    <source>
        <dbReference type="ARBA" id="ARBA00019114"/>
    </source>
</evidence>
<dbReference type="InterPro" id="IPR029460">
    <property type="entry name" value="DNAPol_HHH"/>
</dbReference>
<dbReference type="InterPro" id="IPR004805">
    <property type="entry name" value="DnaE2/DnaE/PolC"/>
</dbReference>
<dbReference type="Pfam" id="PF02811">
    <property type="entry name" value="PHP"/>
    <property type="match status" value="1"/>
</dbReference>
<evidence type="ECO:0000256" key="8">
    <source>
        <dbReference type="ARBA" id="ARBA00049244"/>
    </source>
</evidence>
<gene>
    <name evidence="11" type="primary">dnaE</name>
    <name evidence="11" type="ORF">fos2004AM_00007</name>
</gene>
<dbReference type="InterPro" id="IPR004365">
    <property type="entry name" value="NA-bd_OB_tRNA"/>
</dbReference>
<dbReference type="GO" id="GO:0006260">
    <property type="term" value="P:DNA replication"/>
    <property type="evidence" value="ECO:0007669"/>
    <property type="project" value="UniProtKB-KW"/>
</dbReference>
<evidence type="ECO:0000259" key="10">
    <source>
        <dbReference type="SMART" id="SM00481"/>
    </source>
</evidence>
<dbReference type="GO" id="GO:0005737">
    <property type="term" value="C:cytoplasm"/>
    <property type="evidence" value="ECO:0007669"/>
    <property type="project" value="UniProtKB-SubCell"/>
</dbReference>
<name>A0A5B8KIH9_9BACT</name>
<reference evidence="11" key="1">
    <citation type="submission" date="2019-04" db="EMBL/GenBank/DDBJ databases">
        <title>Deep-cultivation of Planctomycetes uncovers their unique biology.</title>
        <authorList>
            <person name="Wiegand S."/>
            <person name="Meyerdierks A."/>
            <person name="Amann R."/>
            <person name="Jogler C."/>
        </authorList>
    </citation>
    <scope>NUCLEOTIDE SEQUENCE</scope>
</reference>
<keyword evidence="4 11" id="KW-0808">Transferase</keyword>
<dbReference type="Gene3D" id="1.10.150.870">
    <property type="match status" value="1"/>
</dbReference>
<feature type="domain" description="Polymerase/histidinol phosphatase N-terminal" evidence="10">
    <location>
        <begin position="12"/>
        <end position="79"/>
    </location>
</feature>
<dbReference type="Pfam" id="PF07733">
    <property type="entry name" value="DNA_pol3_alpha"/>
    <property type="match status" value="1"/>
</dbReference>
<organism evidence="11">
    <name type="scientific">uncultured Planctomycetota bacterium</name>
    <dbReference type="NCBI Taxonomy" id="120965"/>
    <lineage>
        <taxon>Bacteria</taxon>
        <taxon>Pseudomonadati</taxon>
        <taxon>Planctomycetota</taxon>
        <taxon>environmental samples</taxon>
    </lineage>
</organism>
<dbReference type="NCBIfam" id="TIGR00594">
    <property type="entry name" value="polc"/>
    <property type="match status" value="1"/>
</dbReference>
<feature type="compositionally biased region" description="Basic and acidic residues" evidence="9">
    <location>
        <begin position="827"/>
        <end position="849"/>
    </location>
</feature>
<protein>
    <recommendedName>
        <fullName evidence="3">DNA polymerase III subunit alpha</fullName>
        <ecNumber evidence="2">2.7.7.7</ecNumber>
    </recommendedName>
</protein>
<proteinExistence type="predicted"/>
<dbReference type="EMBL" id="MK801296">
    <property type="protein sequence ID" value="QDY92638.1"/>
    <property type="molecule type" value="Genomic_DNA"/>
</dbReference>
<dbReference type="InterPro" id="IPR004013">
    <property type="entry name" value="PHP_dom"/>
</dbReference>
<dbReference type="PANTHER" id="PTHR32294">
    <property type="entry name" value="DNA POLYMERASE III SUBUNIT ALPHA"/>
    <property type="match status" value="1"/>
</dbReference>
<dbReference type="GO" id="GO:0003676">
    <property type="term" value="F:nucleic acid binding"/>
    <property type="evidence" value="ECO:0007669"/>
    <property type="project" value="InterPro"/>
</dbReference>
<dbReference type="PANTHER" id="PTHR32294:SF0">
    <property type="entry name" value="DNA POLYMERASE III SUBUNIT ALPHA"/>
    <property type="match status" value="1"/>
</dbReference>
<dbReference type="AlphaFoldDB" id="A0A5B8KIH9"/>
<evidence type="ECO:0000256" key="7">
    <source>
        <dbReference type="ARBA" id="ARBA00022932"/>
    </source>
</evidence>
<keyword evidence="7" id="KW-0239">DNA-directed DNA polymerase</keyword>
<dbReference type="Gene3D" id="1.10.10.1600">
    <property type="entry name" value="Bacterial DNA polymerase III alpha subunit, thumb domain"/>
    <property type="match status" value="1"/>
</dbReference>
<comment type="subcellular location">
    <subcellularLocation>
        <location evidence="1">Cytoplasm</location>
    </subcellularLocation>
</comment>
<dbReference type="Pfam" id="PF17657">
    <property type="entry name" value="DNA_pol3_finger"/>
    <property type="match status" value="1"/>
</dbReference>
<dbReference type="InterPro" id="IPR041931">
    <property type="entry name" value="DNA_pol3_alpha_thumb_dom"/>
</dbReference>
<evidence type="ECO:0000256" key="9">
    <source>
        <dbReference type="SAM" id="MobiDB-lite"/>
    </source>
</evidence>
<dbReference type="InterPro" id="IPR040982">
    <property type="entry name" value="DNA_pol3_finger"/>
</dbReference>
<feature type="region of interest" description="Disordered" evidence="9">
    <location>
        <begin position="826"/>
        <end position="878"/>
    </location>
</feature>
<dbReference type="NCBIfam" id="NF004226">
    <property type="entry name" value="PRK05673.1"/>
    <property type="match status" value="1"/>
</dbReference>
<evidence type="ECO:0000256" key="6">
    <source>
        <dbReference type="ARBA" id="ARBA00022705"/>
    </source>
</evidence>
<dbReference type="Gene3D" id="3.20.20.140">
    <property type="entry name" value="Metal-dependent hydrolases"/>
    <property type="match status" value="1"/>
</dbReference>
<dbReference type="InterPro" id="IPR011708">
    <property type="entry name" value="DNA_pol3_alpha_NTPase_dom"/>
</dbReference>
<dbReference type="SMART" id="SM00481">
    <property type="entry name" value="POLIIIAc"/>
    <property type="match status" value="1"/>
</dbReference>
<keyword evidence="5 11" id="KW-0548">Nucleotidyltransferase</keyword>
<dbReference type="InterPro" id="IPR003141">
    <property type="entry name" value="Pol/His_phosphatase_N"/>
</dbReference>
<dbReference type="InterPro" id="IPR016195">
    <property type="entry name" value="Pol/histidinol_Pase-like"/>
</dbReference>
<dbReference type="GO" id="GO:0008408">
    <property type="term" value="F:3'-5' exonuclease activity"/>
    <property type="evidence" value="ECO:0007669"/>
    <property type="project" value="InterPro"/>
</dbReference>
<dbReference type="GO" id="GO:0003887">
    <property type="term" value="F:DNA-directed DNA polymerase activity"/>
    <property type="evidence" value="ECO:0007669"/>
    <property type="project" value="UniProtKB-KW"/>
</dbReference>
<dbReference type="NCBIfam" id="NF005298">
    <property type="entry name" value="PRK06826.1"/>
    <property type="match status" value="1"/>
</dbReference>
<evidence type="ECO:0000256" key="5">
    <source>
        <dbReference type="ARBA" id="ARBA00022695"/>
    </source>
</evidence>
<evidence type="ECO:0000256" key="4">
    <source>
        <dbReference type="ARBA" id="ARBA00022679"/>
    </source>
</evidence>
<evidence type="ECO:0000256" key="1">
    <source>
        <dbReference type="ARBA" id="ARBA00004496"/>
    </source>
</evidence>
<dbReference type="CDD" id="cd04485">
    <property type="entry name" value="DnaE_OBF"/>
    <property type="match status" value="1"/>
</dbReference>
<keyword evidence="6" id="KW-0235">DNA replication</keyword>